<evidence type="ECO:0000259" key="6">
    <source>
        <dbReference type="PROSITE" id="PS50850"/>
    </source>
</evidence>
<keyword evidence="4 5" id="KW-0472">Membrane</keyword>
<keyword evidence="8" id="KW-1185">Reference proteome</keyword>
<evidence type="ECO:0000256" key="3">
    <source>
        <dbReference type="ARBA" id="ARBA00022989"/>
    </source>
</evidence>
<dbReference type="Pfam" id="PF07690">
    <property type="entry name" value="MFS_1"/>
    <property type="match status" value="1"/>
</dbReference>
<feature type="transmembrane region" description="Helical" evidence="5">
    <location>
        <begin position="130"/>
        <end position="153"/>
    </location>
</feature>
<evidence type="ECO:0000256" key="2">
    <source>
        <dbReference type="ARBA" id="ARBA00022692"/>
    </source>
</evidence>
<keyword evidence="2 5" id="KW-0812">Transmembrane</keyword>
<comment type="subcellular location">
    <subcellularLocation>
        <location evidence="1">Membrane</location>
        <topology evidence="1">Multi-pass membrane protein</topology>
    </subcellularLocation>
</comment>
<dbReference type="PATRIC" id="fig|1434107.4.peg.1852"/>
<protein>
    <submittedName>
        <fullName evidence="7">Fosmidomycin resistance protein</fullName>
    </submittedName>
</protein>
<sequence length="424" mass="46526">MGQLPGLIPLIRAIAHVIEMLYQKLQYFQEGITITENVNKKLTGVITGHFLIDLYTPILPIILPLLIDTMGLSYFLAGLIVTAFNVVSSVTQPFVGLYSDKTGWRASVPLCVLIGSTGICLTVFTKSYLVLLMMVMGAAIGHALFHPSAMDLVYRLSSPVKRGMYTSIFTTSGSISYSLGPFIAGVLIEFAGLPSIIWMVIPGIIGAAWIYRNDIRYLNKEVFEKPVRTVKSQLAEKKKFWWIPAGLVVVICSLRAWAYMGLITYLPTLLTLEHREFDTVTTSFIVTIMLFFGVAGQIAGGYFSDRYGRKLMLVLGLLCAVPLFALIFLADGWLMYFGIMMYSFFACFCYVTSVTMTQELLPGNVAFASGLILGLCMGIGGVGAAIIGWAADVMGSLSDAMFLLIIPTMLCPILAVFVRYPAEN</sequence>
<dbReference type="EMBL" id="CP009517">
    <property type="protein sequence ID" value="AKB82001.1"/>
    <property type="molecule type" value="Genomic_DNA"/>
</dbReference>
<feature type="transmembrane region" description="Helical" evidence="5">
    <location>
        <begin position="365"/>
        <end position="389"/>
    </location>
</feature>
<feature type="transmembrane region" description="Helical" evidence="5">
    <location>
        <begin position="190"/>
        <end position="211"/>
    </location>
</feature>
<evidence type="ECO:0000256" key="4">
    <source>
        <dbReference type="ARBA" id="ARBA00023136"/>
    </source>
</evidence>
<feature type="transmembrane region" description="Helical" evidence="5">
    <location>
        <begin position="335"/>
        <end position="353"/>
    </location>
</feature>
<dbReference type="CDD" id="cd17478">
    <property type="entry name" value="MFS_FsR"/>
    <property type="match status" value="1"/>
</dbReference>
<name>A0A0E3SJZ6_METBA</name>
<organism evidence="7 8">
    <name type="scientific">Methanosarcina barkeri 3</name>
    <dbReference type="NCBI Taxonomy" id="1434107"/>
    <lineage>
        <taxon>Archaea</taxon>
        <taxon>Methanobacteriati</taxon>
        <taxon>Methanobacteriota</taxon>
        <taxon>Stenosarchaea group</taxon>
        <taxon>Methanomicrobia</taxon>
        <taxon>Methanosarcinales</taxon>
        <taxon>Methanosarcinaceae</taxon>
        <taxon>Methanosarcina</taxon>
    </lineage>
</organism>
<dbReference type="Gene3D" id="1.20.1250.20">
    <property type="entry name" value="MFS general substrate transporter like domains"/>
    <property type="match status" value="1"/>
</dbReference>
<evidence type="ECO:0000256" key="5">
    <source>
        <dbReference type="SAM" id="Phobius"/>
    </source>
</evidence>
<dbReference type="PANTHER" id="PTHR43129:SF1">
    <property type="entry name" value="FOSMIDOMYCIN RESISTANCE PROTEIN"/>
    <property type="match status" value="1"/>
</dbReference>
<dbReference type="AlphaFoldDB" id="A0A0E3SJZ6"/>
<dbReference type="HOGENOM" id="CLU_040537_1_0_2"/>
<dbReference type="PROSITE" id="PS50850">
    <property type="entry name" value="MFS"/>
    <property type="match status" value="1"/>
</dbReference>
<dbReference type="InterPro" id="IPR020846">
    <property type="entry name" value="MFS_dom"/>
</dbReference>
<feature type="transmembrane region" description="Helical" evidence="5">
    <location>
        <begin position="42"/>
        <end position="67"/>
    </location>
</feature>
<reference evidence="7" key="1">
    <citation type="submission" date="2014-07" db="EMBL/GenBank/DDBJ databases">
        <title>Methanogenic archaea and the global carbon cycle.</title>
        <authorList>
            <person name="Henriksen J.R."/>
            <person name="Luke J."/>
            <person name="Reinhart S."/>
            <person name="Benedict M.N."/>
            <person name="Youngblut N.D."/>
            <person name="Metcalf M.E."/>
            <person name="Whitaker R.J."/>
            <person name="Metcalf W.W."/>
        </authorList>
    </citation>
    <scope>NUCLEOTIDE SEQUENCE [LARGE SCALE GENOMIC DNA]</scope>
    <source>
        <strain evidence="7">3</strain>
    </source>
</reference>
<evidence type="ECO:0000313" key="8">
    <source>
        <dbReference type="Proteomes" id="UP000033066"/>
    </source>
</evidence>
<dbReference type="KEGG" id="mbak:MSBR3_1423"/>
<dbReference type="PANTHER" id="PTHR43129">
    <property type="entry name" value="FOSMIDOMYCIN RESISTANCE PROTEIN"/>
    <property type="match status" value="1"/>
</dbReference>
<feature type="transmembrane region" description="Helical" evidence="5">
    <location>
        <begin position="240"/>
        <end position="260"/>
    </location>
</feature>
<dbReference type="SUPFAM" id="SSF103473">
    <property type="entry name" value="MFS general substrate transporter"/>
    <property type="match status" value="1"/>
</dbReference>
<dbReference type="InterPro" id="IPR005829">
    <property type="entry name" value="Sugar_transporter_CS"/>
</dbReference>
<dbReference type="GeneID" id="24788957"/>
<feature type="domain" description="Major facilitator superfamily (MFS) profile" evidence="6">
    <location>
        <begin position="41"/>
        <end position="424"/>
    </location>
</feature>
<feature type="transmembrane region" description="Helical" evidence="5">
    <location>
        <begin position="311"/>
        <end position="329"/>
    </location>
</feature>
<dbReference type="STRING" id="1434107.MSBR3_1423"/>
<dbReference type="InterPro" id="IPR011701">
    <property type="entry name" value="MFS"/>
</dbReference>
<proteinExistence type="predicted"/>
<dbReference type="RefSeq" id="WP_230627962.1">
    <property type="nucleotide sequence ID" value="NZ_CP009517.1"/>
</dbReference>
<keyword evidence="3 5" id="KW-1133">Transmembrane helix</keyword>
<dbReference type="GO" id="GO:0022857">
    <property type="term" value="F:transmembrane transporter activity"/>
    <property type="evidence" value="ECO:0007669"/>
    <property type="project" value="InterPro"/>
</dbReference>
<feature type="transmembrane region" description="Helical" evidence="5">
    <location>
        <begin position="401"/>
        <end position="420"/>
    </location>
</feature>
<feature type="transmembrane region" description="Helical" evidence="5">
    <location>
        <begin position="107"/>
        <end position="124"/>
    </location>
</feature>
<feature type="transmembrane region" description="Helical" evidence="5">
    <location>
        <begin position="73"/>
        <end position="95"/>
    </location>
</feature>
<dbReference type="Proteomes" id="UP000033066">
    <property type="component" value="Chromosome"/>
</dbReference>
<evidence type="ECO:0000313" key="7">
    <source>
        <dbReference type="EMBL" id="AKB82001.1"/>
    </source>
</evidence>
<dbReference type="PROSITE" id="PS00216">
    <property type="entry name" value="SUGAR_TRANSPORT_1"/>
    <property type="match status" value="1"/>
</dbReference>
<accession>A0A0E3SJZ6</accession>
<feature type="transmembrane region" description="Helical" evidence="5">
    <location>
        <begin position="280"/>
        <end position="299"/>
    </location>
</feature>
<evidence type="ECO:0000256" key="1">
    <source>
        <dbReference type="ARBA" id="ARBA00004141"/>
    </source>
</evidence>
<dbReference type="InterPro" id="IPR036259">
    <property type="entry name" value="MFS_trans_sf"/>
</dbReference>
<gene>
    <name evidence="7" type="ORF">MSBR3_1423</name>
</gene>
<dbReference type="GO" id="GO:0005886">
    <property type="term" value="C:plasma membrane"/>
    <property type="evidence" value="ECO:0007669"/>
    <property type="project" value="TreeGrafter"/>
</dbReference>